<sequence length="362" mass="38143">MPVGPLGGGGSISVLDLPEEILEPPTRGPVARDVARRAGVSTATVSRVLNGSAGVRADKREAVMRAAQDLGFVANGAARALSTRRFMAVGAVVPNIENEAFVRVLSSFQDRLRQAGYTLVAANAGYDLEDELREATFLLERGVDGLMLVGDIHHPDLHARIARAGIPMVQTFSLSRERPCVGFDNAASAARAANYLMDLGHRRIGVISGLRKDNDRGGARVTGIAAALAARGLRLAPEHDIEISYGIGGGRDGFRQMLAGGPPPTAIICGTDQIAFGAMIEARARGLSVPGDLSVIGHNDSDFAPFLDPALTTIRIHSAEIGHAAGDHLIARIQGRPMVRLTEIDAELILRASTAPPRRTGA</sequence>
<feature type="domain" description="HTH lacI-type" evidence="4">
    <location>
        <begin position="32"/>
        <end position="83"/>
    </location>
</feature>
<dbReference type="PANTHER" id="PTHR30146:SF138">
    <property type="entry name" value="TRANSCRIPTIONAL REGULATORY PROTEIN"/>
    <property type="match status" value="1"/>
</dbReference>
<dbReference type="InterPro" id="IPR000843">
    <property type="entry name" value="HTH_LacI"/>
</dbReference>
<dbReference type="GO" id="GO:0008784">
    <property type="term" value="F:alanine racemase activity"/>
    <property type="evidence" value="ECO:0007669"/>
    <property type="project" value="UniProtKB-EC"/>
</dbReference>
<dbReference type="PRINTS" id="PR00036">
    <property type="entry name" value="HTHLACI"/>
</dbReference>
<dbReference type="Pfam" id="PF00356">
    <property type="entry name" value="LacI"/>
    <property type="match status" value="1"/>
</dbReference>
<dbReference type="SMART" id="SM00354">
    <property type="entry name" value="HTH_LACI"/>
    <property type="match status" value="1"/>
</dbReference>
<keyword evidence="1" id="KW-0805">Transcription regulation</keyword>
<evidence type="ECO:0000256" key="2">
    <source>
        <dbReference type="ARBA" id="ARBA00023125"/>
    </source>
</evidence>
<organism evidence="5 6">
    <name type="scientific">Methylobacterium radiotolerans (strain ATCC 27329 / DSM 1819 / JCM 2831 / NBRC 15690 / NCIMB 10815 / 0-1)</name>
    <dbReference type="NCBI Taxonomy" id="426355"/>
    <lineage>
        <taxon>Bacteria</taxon>
        <taxon>Pseudomonadati</taxon>
        <taxon>Pseudomonadota</taxon>
        <taxon>Alphaproteobacteria</taxon>
        <taxon>Hyphomicrobiales</taxon>
        <taxon>Methylobacteriaceae</taxon>
        <taxon>Methylobacterium</taxon>
    </lineage>
</organism>
<dbReference type="Gene3D" id="3.40.50.2300">
    <property type="match status" value="2"/>
</dbReference>
<reference evidence="5 6" key="1">
    <citation type="submission" date="2008-03" db="EMBL/GenBank/DDBJ databases">
        <title>Complete sequence of chromosome of Methylobacterium radiotolerans JCM 2831.</title>
        <authorList>
            <consortium name="US DOE Joint Genome Institute"/>
            <person name="Copeland A."/>
            <person name="Lucas S."/>
            <person name="Lapidus A."/>
            <person name="Glavina del Rio T."/>
            <person name="Dalin E."/>
            <person name="Tice H."/>
            <person name="Bruce D."/>
            <person name="Goodwin L."/>
            <person name="Pitluck S."/>
            <person name="Kiss H."/>
            <person name="Brettin T."/>
            <person name="Detter J.C."/>
            <person name="Han C."/>
            <person name="Kuske C.R."/>
            <person name="Schmutz J."/>
            <person name="Larimer F."/>
            <person name="Land M."/>
            <person name="Hauser L."/>
            <person name="Kyrpides N."/>
            <person name="Mikhailova N."/>
            <person name="Marx C.J."/>
            <person name="Richardson P."/>
        </authorList>
    </citation>
    <scope>NUCLEOTIDE SEQUENCE [LARGE SCALE GENOMIC DNA]</scope>
    <source>
        <strain evidence="6">ATCC 27329 / DSM 1819 / JCM 2831 / NBRC 15690 / NCIMB 10815 / 0-1</strain>
    </source>
</reference>
<keyword evidence="3" id="KW-0804">Transcription</keyword>
<dbReference type="EMBL" id="CP001001">
    <property type="protein sequence ID" value="ACB25387.1"/>
    <property type="molecule type" value="Genomic_DNA"/>
</dbReference>
<dbReference type="PROSITE" id="PS50932">
    <property type="entry name" value="HTH_LACI_2"/>
    <property type="match status" value="1"/>
</dbReference>
<dbReference type="SUPFAM" id="SSF53822">
    <property type="entry name" value="Periplasmic binding protein-like I"/>
    <property type="match status" value="1"/>
</dbReference>
<accession>B1LST5</accession>
<dbReference type="InterPro" id="IPR010982">
    <property type="entry name" value="Lambda_DNA-bd_dom_sf"/>
</dbReference>
<dbReference type="GO" id="GO:0003700">
    <property type="term" value="F:DNA-binding transcription factor activity"/>
    <property type="evidence" value="ECO:0007669"/>
    <property type="project" value="TreeGrafter"/>
</dbReference>
<evidence type="ECO:0000313" key="5">
    <source>
        <dbReference type="EMBL" id="ACB25387.1"/>
    </source>
</evidence>
<dbReference type="EC" id="5.1.1.1" evidence="5"/>
<dbReference type="PANTHER" id="PTHR30146">
    <property type="entry name" value="LACI-RELATED TRANSCRIPTIONAL REPRESSOR"/>
    <property type="match status" value="1"/>
</dbReference>
<dbReference type="InterPro" id="IPR046335">
    <property type="entry name" value="LacI/GalR-like_sensor"/>
</dbReference>
<dbReference type="SUPFAM" id="SSF47413">
    <property type="entry name" value="lambda repressor-like DNA-binding domains"/>
    <property type="match status" value="1"/>
</dbReference>
<evidence type="ECO:0000256" key="3">
    <source>
        <dbReference type="ARBA" id="ARBA00023163"/>
    </source>
</evidence>
<dbReference type="HOGENOM" id="CLU_037628_6_3_5"/>
<keyword evidence="2" id="KW-0238">DNA-binding</keyword>
<gene>
    <name evidence="5" type="ordered locus">Mrad2831_3409</name>
</gene>
<dbReference type="KEGG" id="mrd:Mrad2831_3409"/>
<evidence type="ECO:0000313" key="6">
    <source>
        <dbReference type="Proteomes" id="UP000006589"/>
    </source>
</evidence>
<dbReference type="Gene3D" id="1.10.260.40">
    <property type="entry name" value="lambda repressor-like DNA-binding domains"/>
    <property type="match status" value="1"/>
</dbReference>
<dbReference type="CDD" id="cd01392">
    <property type="entry name" value="HTH_LacI"/>
    <property type="match status" value="1"/>
</dbReference>
<dbReference type="eggNOG" id="COG1609">
    <property type="taxonomic scope" value="Bacteria"/>
</dbReference>
<dbReference type="CDD" id="cd06273">
    <property type="entry name" value="PBP1_LacI-like"/>
    <property type="match status" value="1"/>
</dbReference>
<dbReference type="Proteomes" id="UP000006589">
    <property type="component" value="Chromosome"/>
</dbReference>
<dbReference type="STRING" id="426355.Mrad2831_3409"/>
<dbReference type="InterPro" id="IPR028082">
    <property type="entry name" value="Peripla_BP_I"/>
</dbReference>
<name>B1LST5_METRJ</name>
<protein>
    <submittedName>
        <fullName evidence="5">Transcriptional regulator, LacI family</fullName>
        <ecNumber evidence="5">5.1.1.1</ecNumber>
    </submittedName>
</protein>
<proteinExistence type="predicted"/>
<dbReference type="GO" id="GO:0000976">
    <property type="term" value="F:transcription cis-regulatory region binding"/>
    <property type="evidence" value="ECO:0007669"/>
    <property type="project" value="TreeGrafter"/>
</dbReference>
<dbReference type="AlphaFoldDB" id="B1LST5"/>
<evidence type="ECO:0000256" key="1">
    <source>
        <dbReference type="ARBA" id="ARBA00023015"/>
    </source>
</evidence>
<keyword evidence="5" id="KW-0413">Isomerase</keyword>
<evidence type="ECO:0000259" key="4">
    <source>
        <dbReference type="PROSITE" id="PS50932"/>
    </source>
</evidence>
<dbReference type="Pfam" id="PF13377">
    <property type="entry name" value="Peripla_BP_3"/>
    <property type="match status" value="1"/>
</dbReference>